<proteinExistence type="predicted"/>
<keyword evidence="2" id="KW-1185">Reference proteome</keyword>
<sequence>MIKVADTTKEHLYLVISSKFGKMGPRSVLPNGTSGALDKCKICLERLLEYDVLCLAEILHMFITCAPRPVTIVDYDAGEEDSDVTYAGDVYWASRRSLFAGYLISSVQNMPGKKTQKNIDIY</sequence>
<dbReference type="EMBL" id="CAAALY010273590">
    <property type="protein sequence ID" value="VEL42283.1"/>
    <property type="molecule type" value="Genomic_DNA"/>
</dbReference>
<protein>
    <submittedName>
        <fullName evidence="1">Uncharacterized protein</fullName>
    </submittedName>
</protein>
<accession>A0A3S5FH51</accession>
<name>A0A3S5FH51_9PLAT</name>
<organism evidence="1 2">
    <name type="scientific">Protopolystoma xenopodis</name>
    <dbReference type="NCBI Taxonomy" id="117903"/>
    <lineage>
        <taxon>Eukaryota</taxon>
        <taxon>Metazoa</taxon>
        <taxon>Spiralia</taxon>
        <taxon>Lophotrochozoa</taxon>
        <taxon>Platyhelminthes</taxon>
        <taxon>Monogenea</taxon>
        <taxon>Polyopisthocotylea</taxon>
        <taxon>Polystomatidea</taxon>
        <taxon>Polystomatidae</taxon>
        <taxon>Protopolystoma</taxon>
    </lineage>
</organism>
<gene>
    <name evidence="1" type="ORF">PXEA_LOCUS35723</name>
</gene>
<reference evidence="1" key="1">
    <citation type="submission" date="2018-11" db="EMBL/GenBank/DDBJ databases">
        <authorList>
            <consortium name="Pathogen Informatics"/>
        </authorList>
    </citation>
    <scope>NUCLEOTIDE SEQUENCE</scope>
</reference>
<evidence type="ECO:0000313" key="2">
    <source>
        <dbReference type="Proteomes" id="UP000784294"/>
    </source>
</evidence>
<dbReference type="Proteomes" id="UP000784294">
    <property type="component" value="Unassembled WGS sequence"/>
</dbReference>
<evidence type="ECO:0000313" key="1">
    <source>
        <dbReference type="EMBL" id="VEL42283.1"/>
    </source>
</evidence>
<dbReference type="AlphaFoldDB" id="A0A3S5FH51"/>
<comment type="caution">
    <text evidence="1">The sequence shown here is derived from an EMBL/GenBank/DDBJ whole genome shotgun (WGS) entry which is preliminary data.</text>
</comment>